<protein>
    <submittedName>
        <fullName evidence="3">Cap-specific mRNA (nucleoside-2'-O-)-methyltransferase 2</fullName>
    </submittedName>
</protein>
<evidence type="ECO:0000313" key="1">
    <source>
        <dbReference type="EMBL" id="VDN40643.1"/>
    </source>
</evidence>
<sequence>MESKYANIVAMLFSKFVRLRPGCDGAKLISEDEFKQRLLDLSDKFNTLRDKIPCNRLNEWRIHTSFTNPLRSFIREQSRNARHVEYSTQAFFKFYEILTRFSNLCFPVEDSESCFKTLHLCESPGAFICALNTFLALKKPNLMWLWNANRYVFTS</sequence>
<keyword evidence="2" id="KW-1185">Reference proteome</keyword>
<reference evidence="3" key="1">
    <citation type="submission" date="2016-06" db="UniProtKB">
        <authorList>
            <consortium name="WormBaseParasite"/>
        </authorList>
    </citation>
    <scope>IDENTIFICATION</scope>
</reference>
<reference evidence="1 2" key="2">
    <citation type="submission" date="2018-11" db="EMBL/GenBank/DDBJ databases">
        <authorList>
            <consortium name="Pathogen Informatics"/>
        </authorList>
    </citation>
    <scope>NUCLEOTIDE SEQUENCE [LARGE SCALE GENOMIC DNA]</scope>
</reference>
<name>A0A183EPH0_9BILA</name>
<organism evidence="3">
    <name type="scientific">Gongylonema pulchrum</name>
    <dbReference type="NCBI Taxonomy" id="637853"/>
    <lineage>
        <taxon>Eukaryota</taxon>
        <taxon>Metazoa</taxon>
        <taxon>Ecdysozoa</taxon>
        <taxon>Nematoda</taxon>
        <taxon>Chromadorea</taxon>
        <taxon>Rhabditida</taxon>
        <taxon>Spirurina</taxon>
        <taxon>Spiruromorpha</taxon>
        <taxon>Spiruroidea</taxon>
        <taxon>Gongylonematidae</taxon>
        <taxon>Gongylonema</taxon>
    </lineage>
</organism>
<evidence type="ECO:0000313" key="3">
    <source>
        <dbReference type="WBParaSite" id="GPUH_0002288801-mRNA-1"/>
    </source>
</evidence>
<evidence type="ECO:0000313" key="2">
    <source>
        <dbReference type="Proteomes" id="UP000271098"/>
    </source>
</evidence>
<dbReference type="OrthoDB" id="429597at2759"/>
<dbReference type="Proteomes" id="UP000271098">
    <property type="component" value="Unassembled WGS sequence"/>
</dbReference>
<dbReference type="EMBL" id="UYRT01096154">
    <property type="protein sequence ID" value="VDN40643.1"/>
    <property type="molecule type" value="Genomic_DNA"/>
</dbReference>
<proteinExistence type="predicted"/>
<accession>A0A183EPH0</accession>
<gene>
    <name evidence="1" type="ORF">GPUH_LOCUS22858</name>
</gene>
<dbReference type="WBParaSite" id="GPUH_0002288801-mRNA-1">
    <property type="protein sequence ID" value="GPUH_0002288801-mRNA-1"/>
    <property type="gene ID" value="GPUH_0002288801"/>
</dbReference>
<dbReference type="AlphaFoldDB" id="A0A183EPH0"/>